<dbReference type="KEGG" id="rsz:130504865"/>
<dbReference type="Pfam" id="PF02721">
    <property type="entry name" value="DUF223"/>
    <property type="match status" value="1"/>
</dbReference>
<dbReference type="CDD" id="cd04480">
    <property type="entry name" value="RPA1_DBD_A_like"/>
    <property type="match status" value="1"/>
</dbReference>
<dbReference type="RefSeq" id="XP_056855450.1">
    <property type="nucleotide sequence ID" value="XM_056999470.1"/>
</dbReference>
<evidence type="ECO:0000256" key="1">
    <source>
        <dbReference type="SAM" id="MobiDB-lite"/>
    </source>
</evidence>
<evidence type="ECO:0000259" key="2">
    <source>
        <dbReference type="Pfam" id="PF02721"/>
    </source>
</evidence>
<feature type="compositionally biased region" description="Basic and acidic residues" evidence="1">
    <location>
        <begin position="422"/>
        <end position="442"/>
    </location>
</feature>
<dbReference type="InterPro" id="IPR012340">
    <property type="entry name" value="NA-bd_OB-fold"/>
</dbReference>
<sequence>MSSKKKCVYLDEVKPWKWTWLINVKVLHTWKPSFTGFGESMEIIFADKKGFKIQAKCKNNYMKSLGDECIVGEWKTVENFQVSPAGKTFRPTNNIHKITFIKQTIIKTSDVENDDMFLALASFDSVLADIIGQTIDVSELQTLNCVGKERKKIEFNLRDINDQRIACCLWGKFAEVMDSHREEAQFGVVVCLLRFAKLGSFRGKIQVSNAYDSSKLIFDPNIKEVEELKEIHLDQTEDITVSELLNSTQIGKCKVVATIYAIDTNYAWFKLHLKVKDDTAETKLLLLDWIASPLLGVKAEKILDGSLEELEDPEMLPLCIIDIVGKTFKFGVDVVKDNISKGYEIYKVLKVWSVYNTLMVDSQSDAITETGASTHSVSEGSLLTYSDESSGLAKTPSKRSQYELGDLIDTNSTSKTRPTKSIKVEKKNNEELSLKKSDYRNK</sequence>
<feature type="region of interest" description="Disordered" evidence="1">
    <location>
        <begin position="403"/>
        <end position="442"/>
    </location>
</feature>
<feature type="domain" description="Replication protein A 70 kDa DNA-binding subunit B/D first OB fold" evidence="2">
    <location>
        <begin position="9"/>
        <end position="108"/>
    </location>
</feature>
<dbReference type="PANTHER" id="PTHR47165">
    <property type="entry name" value="OS03G0429900 PROTEIN"/>
    <property type="match status" value="1"/>
</dbReference>
<protein>
    <submittedName>
        <fullName evidence="4">Uncharacterized protein LOC130504865</fullName>
    </submittedName>
</protein>
<dbReference type="Proteomes" id="UP000504610">
    <property type="component" value="Unplaced"/>
</dbReference>
<proteinExistence type="predicted"/>
<dbReference type="Gene3D" id="2.40.50.140">
    <property type="entry name" value="Nucleic acid-binding proteins"/>
    <property type="match status" value="3"/>
</dbReference>
<dbReference type="InterPro" id="IPR003871">
    <property type="entry name" value="RFA1B/D_OB_1st"/>
</dbReference>
<evidence type="ECO:0000313" key="4">
    <source>
        <dbReference type="RefSeq" id="XP_056855450.1"/>
    </source>
</evidence>
<dbReference type="SUPFAM" id="SSF50249">
    <property type="entry name" value="Nucleic acid-binding proteins"/>
    <property type="match status" value="3"/>
</dbReference>
<accession>A0A9W3CV17</accession>
<evidence type="ECO:0000313" key="3">
    <source>
        <dbReference type="Proteomes" id="UP000504610"/>
    </source>
</evidence>
<keyword evidence="3" id="KW-1185">Reference proteome</keyword>
<dbReference type="GeneID" id="130504865"/>
<dbReference type="OrthoDB" id="1435884at2759"/>
<dbReference type="AlphaFoldDB" id="A0A9W3CV17"/>
<dbReference type="PANTHER" id="PTHR47165:SF4">
    <property type="entry name" value="OS03G0429900 PROTEIN"/>
    <property type="match status" value="1"/>
</dbReference>
<name>A0A9W3CV17_RAPSA</name>
<reference evidence="4" key="1">
    <citation type="submission" date="2025-08" db="UniProtKB">
        <authorList>
            <consortium name="RefSeq"/>
        </authorList>
    </citation>
    <scope>IDENTIFICATION</scope>
    <source>
        <tissue evidence="4">Leaf</tissue>
    </source>
</reference>
<dbReference type="CDD" id="cd04481">
    <property type="entry name" value="RPA1_DBD_B_like"/>
    <property type="match status" value="1"/>
</dbReference>
<organism evidence="3 4">
    <name type="scientific">Raphanus sativus</name>
    <name type="common">Radish</name>
    <name type="synonym">Raphanus raphanistrum var. sativus</name>
    <dbReference type="NCBI Taxonomy" id="3726"/>
    <lineage>
        <taxon>Eukaryota</taxon>
        <taxon>Viridiplantae</taxon>
        <taxon>Streptophyta</taxon>
        <taxon>Embryophyta</taxon>
        <taxon>Tracheophyta</taxon>
        <taxon>Spermatophyta</taxon>
        <taxon>Magnoliopsida</taxon>
        <taxon>eudicotyledons</taxon>
        <taxon>Gunneridae</taxon>
        <taxon>Pentapetalae</taxon>
        <taxon>rosids</taxon>
        <taxon>malvids</taxon>
        <taxon>Brassicales</taxon>
        <taxon>Brassicaceae</taxon>
        <taxon>Brassiceae</taxon>
        <taxon>Raphanus</taxon>
    </lineage>
</organism>
<gene>
    <name evidence="4" type="primary">LOC130504865</name>
</gene>